<feature type="transmembrane region" description="Helical" evidence="1">
    <location>
        <begin position="128"/>
        <end position="146"/>
    </location>
</feature>
<keyword evidence="1" id="KW-0812">Transmembrane</keyword>
<proteinExistence type="predicted"/>
<dbReference type="AlphaFoldDB" id="A0A4Y9YYP1"/>
<sequence length="419" mass="45631">MPLALDRVTLGSLFTECILYGISMTMGAVTALVLIRAHSAGGRAHNTLLLTLLLMLILATSHVALSFAQAFVGFIVMRDAPGGPLAYFSRLSGSVLVAKTALYPFQTLLGDIVYIWRCYVIWGRNKKVIIVPVMTLLASFVCACIIEKDLAHSLQGVFGSPNDWVISGFALLLGTAIYCNVAIICRIWLTDRSNRSHILIVIIEAGLLYTSSLVTFLVFYLTKSTGQLFALDLIIPYVPIVFCLIILQIRYHSTDEVVVSLDPPRRPWTGLRQTFQCPKRREGHAAAATALSNFETQPVEISILTSTENYIEGEAIDVQKNGNNSGDEETHVDRGELVRGRRERCRFAHGPSAARDSADSMISAASEAGPATSLFGAGSSNHAGPALQTSNNRIQILGVLPAILLELHQQNLQSLIAHQ</sequence>
<reference evidence="2 3" key="1">
    <citation type="submission" date="2019-02" db="EMBL/GenBank/DDBJ databases">
        <title>Genome sequencing of the rare red list fungi Dentipellis fragilis.</title>
        <authorList>
            <person name="Buettner E."/>
            <person name="Kellner H."/>
        </authorList>
    </citation>
    <scope>NUCLEOTIDE SEQUENCE [LARGE SCALE GENOMIC DNA]</scope>
    <source>
        <strain evidence="2 3">DSM 105465</strain>
    </source>
</reference>
<dbReference type="STRING" id="205917.A0A4Y9YYP1"/>
<name>A0A4Y9YYP1_9AGAM</name>
<feature type="transmembrane region" description="Helical" evidence="1">
    <location>
        <begin position="12"/>
        <end position="35"/>
    </location>
</feature>
<protein>
    <submittedName>
        <fullName evidence="2">Uncharacterized protein</fullName>
    </submittedName>
</protein>
<feature type="transmembrane region" description="Helical" evidence="1">
    <location>
        <begin position="166"/>
        <end position="189"/>
    </location>
</feature>
<evidence type="ECO:0000313" key="3">
    <source>
        <dbReference type="Proteomes" id="UP000298327"/>
    </source>
</evidence>
<feature type="transmembrane region" description="Helical" evidence="1">
    <location>
        <begin position="47"/>
        <end position="76"/>
    </location>
</feature>
<organism evidence="2 3">
    <name type="scientific">Dentipellis fragilis</name>
    <dbReference type="NCBI Taxonomy" id="205917"/>
    <lineage>
        <taxon>Eukaryota</taxon>
        <taxon>Fungi</taxon>
        <taxon>Dikarya</taxon>
        <taxon>Basidiomycota</taxon>
        <taxon>Agaricomycotina</taxon>
        <taxon>Agaricomycetes</taxon>
        <taxon>Russulales</taxon>
        <taxon>Hericiaceae</taxon>
        <taxon>Dentipellis</taxon>
    </lineage>
</organism>
<accession>A0A4Y9YYP1</accession>
<gene>
    <name evidence="2" type="ORF">EVG20_g4303</name>
</gene>
<comment type="caution">
    <text evidence="2">The sequence shown here is derived from an EMBL/GenBank/DDBJ whole genome shotgun (WGS) entry which is preliminary data.</text>
</comment>
<keyword evidence="1" id="KW-0472">Membrane</keyword>
<evidence type="ECO:0000256" key="1">
    <source>
        <dbReference type="SAM" id="Phobius"/>
    </source>
</evidence>
<evidence type="ECO:0000313" key="2">
    <source>
        <dbReference type="EMBL" id="TFY66788.1"/>
    </source>
</evidence>
<feature type="transmembrane region" description="Helical" evidence="1">
    <location>
        <begin position="198"/>
        <end position="222"/>
    </location>
</feature>
<dbReference type="OrthoDB" id="3357408at2759"/>
<keyword evidence="3" id="KW-1185">Reference proteome</keyword>
<keyword evidence="1" id="KW-1133">Transmembrane helix</keyword>
<feature type="transmembrane region" description="Helical" evidence="1">
    <location>
        <begin position="228"/>
        <end position="247"/>
    </location>
</feature>
<dbReference type="EMBL" id="SEOQ01000218">
    <property type="protein sequence ID" value="TFY66788.1"/>
    <property type="molecule type" value="Genomic_DNA"/>
</dbReference>
<feature type="transmembrane region" description="Helical" evidence="1">
    <location>
        <begin position="96"/>
        <end position="116"/>
    </location>
</feature>
<dbReference type="Proteomes" id="UP000298327">
    <property type="component" value="Unassembled WGS sequence"/>
</dbReference>